<keyword evidence="1" id="KW-0472">Membrane</keyword>
<feature type="transmembrane region" description="Helical" evidence="1">
    <location>
        <begin position="322"/>
        <end position="341"/>
    </location>
</feature>
<comment type="caution">
    <text evidence="2">The sequence shown here is derived from an EMBL/GenBank/DDBJ whole genome shotgun (WGS) entry which is preliminary data.</text>
</comment>
<feature type="transmembrane region" description="Helical" evidence="1">
    <location>
        <begin position="101"/>
        <end position="119"/>
    </location>
</feature>
<proteinExistence type="predicted"/>
<keyword evidence="1" id="KW-0812">Transmembrane</keyword>
<feature type="transmembrane region" description="Helical" evidence="1">
    <location>
        <begin position="42"/>
        <end position="66"/>
    </location>
</feature>
<sequence>MTSTLRLAASKWPVLLALYIAGWLARYLVIEVAAFVGTTDALSAFLIMPVAILARLASFIGMFLVLRPGMPAFADLAASGEDSIDRTEEAPAPAGPSVQELFLASILPFFAFYAAWQFLRDDTLQYAAAALEKINPFADTDTSAGVLNLQLTWASGAAIVIAFTGRYLLRRYRDKLPRWTAVLTVYLEAVWVYLTVFLISTYLSQFDSWVANRTAMHWIADLRGMLGDLFAPIGVAWDVSAWAIGEAGALVLLPVAWLALAGIVYGRALTAGPFLIRVPQNRYADRVRTRYSRVPKAISRRFADVGGGFVGRWKPLANALTLVWRAGVVPMGIFVLAYTAIEAAGSWLGFGAIRLIGAHDLESWWMNVDGALIFGIDVLLEPLRICLIAAGYDYCLRRLSERRDAAAVAEPAQAPASV</sequence>
<dbReference type="Proteomes" id="UP000246722">
    <property type="component" value="Unassembled WGS sequence"/>
</dbReference>
<evidence type="ECO:0000313" key="2">
    <source>
        <dbReference type="EMBL" id="PXA67807.1"/>
    </source>
</evidence>
<evidence type="ECO:0000313" key="3">
    <source>
        <dbReference type="Proteomes" id="UP000246722"/>
    </source>
</evidence>
<dbReference type="EMBL" id="QHLY01000012">
    <property type="protein sequence ID" value="PXA67807.1"/>
    <property type="molecule type" value="Genomic_DNA"/>
</dbReference>
<evidence type="ECO:0000256" key="1">
    <source>
        <dbReference type="SAM" id="Phobius"/>
    </source>
</evidence>
<feature type="transmembrane region" description="Helical" evidence="1">
    <location>
        <begin position="151"/>
        <end position="169"/>
    </location>
</feature>
<feature type="transmembrane region" description="Helical" evidence="1">
    <location>
        <begin position="12"/>
        <end position="36"/>
    </location>
</feature>
<keyword evidence="3" id="KW-1185">Reference proteome</keyword>
<feature type="transmembrane region" description="Helical" evidence="1">
    <location>
        <begin position="371"/>
        <end position="392"/>
    </location>
</feature>
<name>A0A317ZUI4_9MICO</name>
<reference evidence="2 3" key="1">
    <citation type="submission" date="2018-05" db="EMBL/GenBank/DDBJ databases">
        <title>Genetic diversity of glacier-inhabiting Cryobacterium bacteria in China and description of Cryobacterium mengkeensis sp. nov. and Arthrobacter glacialis sp. nov.</title>
        <authorList>
            <person name="Liu Q."/>
            <person name="Xin Y.-H."/>
        </authorList>
    </citation>
    <scope>NUCLEOTIDE SEQUENCE [LARGE SCALE GENOMIC DNA]</scope>
    <source>
        <strain evidence="2 3">SK-1</strain>
    </source>
</reference>
<gene>
    <name evidence="2" type="ORF">CTB96_14070</name>
</gene>
<protein>
    <submittedName>
        <fullName evidence="2">Uncharacterized protein</fullName>
    </submittedName>
</protein>
<accession>A0A317ZUI4</accession>
<dbReference type="AlphaFoldDB" id="A0A317ZUI4"/>
<keyword evidence="1" id="KW-1133">Transmembrane helix</keyword>
<organism evidence="2 3">
    <name type="scientific">Cryobacterium arcticum</name>
    <dbReference type="NCBI Taxonomy" id="670052"/>
    <lineage>
        <taxon>Bacteria</taxon>
        <taxon>Bacillati</taxon>
        <taxon>Actinomycetota</taxon>
        <taxon>Actinomycetes</taxon>
        <taxon>Micrococcales</taxon>
        <taxon>Microbacteriaceae</taxon>
        <taxon>Cryobacterium</taxon>
    </lineage>
</organism>
<feature type="transmembrane region" description="Helical" evidence="1">
    <location>
        <begin position="181"/>
        <end position="203"/>
    </location>
</feature>